<keyword evidence="3" id="KW-1185">Reference proteome</keyword>
<proteinExistence type="predicted"/>
<evidence type="ECO:0000313" key="3">
    <source>
        <dbReference type="Proteomes" id="UP000759131"/>
    </source>
</evidence>
<name>A0A7R9LWG1_9ACAR</name>
<accession>A0A7R9LWG1</accession>
<gene>
    <name evidence="2" type="ORF">OSB1V03_LOCUS22200</name>
</gene>
<feature type="region of interest" description="Disordered" evidence="1">
    <location>
        <begin position="1"/>
        <end position="60"/>
    </location>
</feature>
<dbReference type="EMBL" id="CAJPIZ010045717">
    <property type="protein sequence ID" value="CAG2122254.1"/>
    <property type="molecule type" value="Genomic_DNA"/>
</dbReference>
<reference evidence="2" key="1">
    <citation type="submission" date="2020-11" db="EMBL/GenBank/DDBJ databases">
        <authorList>
            <person name="Tran Van P."/>
        </authorList>
    </citation>
    <scope>NUCLEOTIDE SEQUENCE</scope>
</reference>
<sequence length="60" mass="6593">MCCSGRLPVHRDTRTRATANPRVRGPLHPVQEHKRPVGPAIEQRADPIAYTGARPEPGQS</sequence>
<protein>
    <submittedName>
        <fullName evidence="2">Uncharacterized protein</fullName>
    </submittedName>
</protein>
<evidence type="ECO:0000313" key="2">
    <source>
        <dbReference type="EMBL" id="CAD7648996.1"/>
    </source>
</evidence>
<dbReference type="EMBL" id="OC900292">
    <property type="protein sequence ID" value="CAD7648996.1"/>
    <property type="molecule type" value="Genomic_DNA"/>
</dbReference>
<organism evidence="2">
    <name type="scientific">Medioppia subpectinata</name>
    <dbReference type="NCBI Taxonomy" id="1979941"/>
    <lineage>
        <taxon>Eukaryota</taxon>
        <taxon>Metazoa</taxon>
        <taxon>Ecdysozoa</taxon>
        <taxon>Arthropoda</taxon>
        <taxon>Chelicerata</taxon>
        <taxon>Arachnida</taxon>
        <taxon>Acari</taxon>
        <taxon>Acariformes</taxon>
        <taxon>Sarcoptiformes</taxon>
        <taxon>Oribatida</taxon>
        <taxon>Brachypylina</taxon>
        <taxon>Oppioidea</taxon>
        <taxon>Oppiidae</taxon>
        <taxon>Medioppia</taxon>
    </lineage>
</organism>
<dbReference type="Proteomes" id="UP000759131">
    <property type="component" value="Unassembled WGS sequence"/>
</dbReference>
<dbReference type="AlphaFoldDB" id="A0A7R9LWG1"/>
<evidence type="ECO:0000256" key="1">
    <source>
        <dbReference type="SAM" id="MobiDB-lite"/>
    </source>
</evidence>